<dbReference type="Proteomes" id="UP000309128">
    <property type="component" value="Unassembled WGS sequence"/>
</dbReference>
<dbReference type="SUPFAM" id="SSF54593">
    <property type="entry name" value="Glyoxalase/Bleomycin resistance protein/Dihydroxybiphenyl dioxygenase"/>
    <property type="match status" value="2"/>
</dbReference>
<dbReference type="InterPro" id="IPR004360">
    <property type="entry name" value="Glyas_Fos-R_dOase_dom"/>
</dbReference>
<feature type="domain" description="Glyoxalase/fosfomycin resistance/dioxygenase" evidence="1">
    <location>
        <begin position="147"/>
        <end position="261"/>
    </location>
</feature>
<dbReference type="Gene3D" id="3.10.180.10">
    <property type="entry name" value="2,3-Dihydroxybiphenyl 1,2-Dioxygenase, domain 1"/>
    <property type="match status" value="2"/>
</dbReference>
<evidence type="ECO:0000313" key="3">
    <source>
        <dbReference type="Proteomes" id="UP000309128"/>
    </source>
</evidence>
<dbReference type="EMBL" id="VCKY01000079">
    <property type="protein sequence ID" value="TMR17458.1"/>
    <property type="molecule type" value="Genomic_DNA"/>
</dbReference>
<dbReference type="PANTHER" id="PTHR36503:SF1">
    <property type="entry name" value="BLR2520 PROTEIN"/>
    <property type="match status" value="1"/>
</dbReference>
<dbReference type="PANTHER" id="PTHR36503">
    <property type="entry name" value="BLR2520 PROTEIN"/>
    <property type="match status" value="1"/>
</dbReference>
<evidence type="ECO:0000313" key="2">
    <source>
        <dbReference type="EMBL" id="TMR17458.1"/>
    </source>
</evidence>
<comment type="caution">
    <text evidence="2">The sequence shown here is derived from an EMBL/GenBank/DDBJ whole genome shotgun (WGS) entry which is preliminary data.</text>
</comment>
<sequence>MPLQLDVVALGAPEVDIARRFYTTAFSPAVTDDGDSAALDLHGTGQVALSVTECLATAAGTTPATSGFRGYVLTYTVNQPTEVKSVMEVAARGGAEVLKPAKKALFGSFSGAFQAPDGAIWKVAAATGKDTGPAAAVPLPTETTLILGVTAPKASKTFYEAVGMTVDRDYGSKYVDFHPAKAAIRLCLMERGVLARDAGAAKDGDGFPAIVLNCAAQSRDEVDALLAAATAAGGRITAAAAGTPEGGYGGHFTDPDGFSWKVTH</sequence>
<dbReference type="Pfam" id="PF00903">
    <property type="entry name" value="Glyoxalase"/>
    <property type="match status" value="1"/>
</dbReference>
<keyword evidence="3" id="KW-1185">Reference proteome</keyword>
<name>A0A5S4FG79_9ACTN</name>
<reference evidence="2 3" key="1">
    <citation type="submission" date="2019-05" db="EMBL/GenBank/DDBJ databases">
        <title>Draft genome sequence of Nonomuraea turkmeniaca DSM 43926.</title>
        <authorList>
            <person name="Saricaoglu S."/>
            <person name="Isik K."/>
        </authorList>
    </citation>
    <scope>NUCLEOTIDE SEQUENCE [LARGE SCALE GENOMIC DNA]</scope>
    <source>
        <strain evidence="2 3">DSM 43926</strain>
    </source>
</reference>
<evidence type="ECO:0000259" key="1">
    <source>
        <dbReference type="Pfam" id="PF00903"/>
    </source>
</evidence>
<dbReference type="AlphaFoldDB" id="A0A5S4FG79"/>
<organism evidence="2 3">
    <name type="scientific">Nonomuraea turkmeniaca</name>
    <dbReference type="NCBI Taxonomy" id="103838"/>
    <lineage>
        <taxon>Bacteria</taxon>
        <taxon>Bacillati</taxon>
        <taxon>Actinomycetota</taxon>
        <taxon>Actinomycetes</taxon>
        <taxon>Streptosporangiales</taxon>
        <taxon>Streptosporangiaceae</taxon>
        <taxon>Nonomuraea</taxon>
    </lineage>
</organism>
<proteinExistence type="predicted"/>
<dbReference type="RefSeq" id="WP_138668269.1">
    <property type="nucleotide sequence ID" value="NZ_VCKY01000079.1"/>
</dbReference>
<dbReference type="InterPro" id="IPR029068">
    <property type="entry name" value="Glyas_Bleomycin-R_OHBP_Dase"/>
</dbReference>
<dbReference type="OrthoDB" id="4825162at2"/>
<protein>
    <submittedName>
        <fullName evidence="2">Bleomycin resistance protein</fullName>
    </submittedName>
</protein>
<gene>
    <name evidence="2" type="ORF">ETD86_23240</name>
</gene>
<accession>A0A5S4FG79</accession>